<dbReference type="EMBL" id="MDTQ01000001">
    <property type="protein sequence ID" value="ODC03536.1"/>
    <property type="molecule type" value="Genomic_DNA"/>
</dbReference>
<dbReference type="GO" id="GO:0006935">
    <property type="term" value="P:chemotaxis"/>
    <property type="evidence" value="ECO:0007669"/>
    <property type="project" value="UniProtKB-ARBA"/>
</dbReference>
<name>A0A1E2V9N2_9GAMM</name>
<comment type="subcellular location">
    <subcellularLocation>
        <location evidence="1">Membrane</location>
    </subcellularLocation>
</comment>
<evidence type="ECO:0000256" key="2">
    <source>
        <dbReference type="ARBA" id="ARBA00023224"/>
    </source>
</evidence>
<evidence type="ECO:0000256" key="5">
    <source>
        <dbReference type="SAM" id="Phobius"/>
    </source>
</evidence>
<dbReference type="FunFam" id="1.10.287.950:FF:000001">
    <property type="entry name" value="Methyl-accepting chemotaxis sensory transducer"/>
    <property type="match status" value="1"/>
</dbReference>
<feature type="domain" description="Methyl-accepting transducer" evidence="6">
    <location>
        <begin position="403"/>
        <end position="639"/>
    </location>
</feature>
<evidence type="ECO:0000313" key="8">
    <source>
        <dbReference type="EMBL" id="ODC03536.1"/>
    </source>
</evidence>
<keyword evidence="2 4" id="KW-0807">Transducer</keyword>
<dbReference type="InterPro" id="IPR004089">
    <property type="entry name" value="MCPsignal_dom"/>
</dbReference>
<dbReference type="GO" id="GO:0016020">
    <property type="term" value="C:membrane"/>
    <property type="evidence" value="ECO:0007669"/>
    <property type="project" value="UniProtKB-SubCell"/>
</dbReference>
<evidence type="ECO:0000259" key="7">
    <source>
        <dbReference type="PROSITE" id="PS50885"/>
    </source>
</evidence>
<dbReference type="STRING" id="197479.BFW38_08220"/>
<feature type="domain" description="HAMP" evidence="7">
    <location>
        <begin position="344"/>
        <end position="398"/>
    </location>
</feature>
<gene>
    <name evidence="8" type="ORF">BFW38_08220</name>
</gene>
<dbReference type="AlphaFoldDB" id="A0A1E2V9N2"/>
<dbReference type="CDD" id="cd06225">
    <property type="entry name" value="HAMP"/>
    <property type="match status" value="1"/>
</dbReference>
<proteinExistence type="inferred from homology"/>
<dbReference type="SUPFAM" id="SSF58104">
    <property type="entry name" value="Methyl-accepting chemotaxis protein (MCP) signaling domain"/>
    <property type="match status" value="1"/>
</dbReference>
<dbReference type="PANTHER" id="PTHR32089">
    <property type="entry name" value="METHYL-ACCEPTING CHEMOTAXIS PROTEIN MCPB"/>
    <property type="match status" value="1"/>
</dbReference>
<feature type="transmembrane region" description="Helical" evidence="5">
    <location>
        <begin position="12"/>
        <end position="34"/>
    </location>
</feature>
<comment type="similarity">
    <text evidence="3">Belongs to the methyl-accepting chemotaxis (MCP) protein family.</text>
</comment>
<keyword evidence="5" id="KW-1133">Transmembrane helix</keyword>
<protein>
    <submittedName>
        <fullName evidence="8">Chemotaxis protein</fullName>
    </submittedName>
</protein>
<reference evidence="8 9" key="1">
    <citation type="submission" date="2016-08" db="EMBL/GenBank/DDBJ databases">
        <authorList>
            <person name="Seilhamer J.J."/>
        </authorList>
    </citation>
    <scope>NUCLEOTIDE SEQUENCE [LARGE SCALE GENOMIC DNA]</scope>
    <source>
        <strain evidence="8 9">PH27A</strain>
    </source>
</reference>
<dbReference type="PROSITE" id="PS50111">
    <property type="entry name" value="CHEMOTAXIS_TRANSDUC_2"/>
    <property type="match status" value="1"/>
</dbReference>
<dbReference type="OrthoDB" id="2489132at2"/>
<sequence>MRVNSIKIKIMSPIIVLSIVLIAMFVFTKSLVAMQESAMLKQSKTYFEAVTTVLNADRDVYQARLAKEKLLNGEGDFDANHADFTENAEQVISRFHKYREYLQEEPELITPFEQFDSIFQKWQTNSTQIIDQLKHDTQHSQRIQNIDQEFLQVRALFDQAGEDLRQHVRQREFSDASVMTHYVEAIAVVLNADRDFYQARLALQRIVDGLGNLDDNKKDFEENIVQALNRFHRFRAYLADEYSLIAPYETMDDQLNQWLIGARALIESPQTQNSYALNNLVQETDAQFVKIRDELDRAGELVREKSRHMIEETQEKIQFMQNLAITIIASAFIASLIFGYFVAHKLTFSVKLITQRIKEISEGNGDLTARIHSGRKDELGDLSKEFDGFVERLRTIISVIQSKSHALGGTTDQLNQVSGSINNVSHGLGQTSDSIVSTSSEMTMSNQQMADVARDTADEASHSSQITHQGVEVVNTSNKAITNLVSDIEVALQCATALEKSAEDIGSVLEVIRGIAEQTNLLALNAAIEAARAGEQGRGFAVVADEVRTLANRTQECTNEIDTMMGVLRDKVQESSESIRKSRRNAESTVDNFDQVISVFDSLTESFKRVQALSEQTSQATQEQADVSNEINQSLIALKSQTDEVQSISEHIKTQSDEISALYQELDSQVGSFKVN</sequence>
<keyword evidence="5" id="KW-0812">Transmembrane</keyword>
<dbReference type="CDD" id="cd11386">
    <property type="entry name" value="MCP_signal"/>
    <property type="match status" value="1"/>
</dbReference>
<organism evidence="8 9">
    <name type="scientific">Terasakiispira papahanaumokuakeensis</name>
    <dbReference type="NCBI Taxonomy" id="197479"/>
    <lineage>
        <taxon>Bacteria</taxon>
        <taxon>Pseudomonadati</taxon>
        <taxon>Pseudomonadota</taxon>
        <taxon>Gammaproteobacteria</taxon>
        <taxon>Oceanospirillales</taxon>
        <taxon>Terasakiispira</taxon>
    </lineage>
</organism>
<dbReference type="SMART" id="SM00283">
    <property type="entry name" value="MA"/>
    <property type="match status" value="1"/>
</dbReference>
<evidence type="ECO:0000259" key="6">
    <source>
        <dbReference type="PROSITE" id="PS50111"/>
    </source>
</evidence>
<dbReference type="Proteomes" id="UP000094291">
    <property type="component" value="Unassembled WGS sequence"/>
</dbReference>
<dbReference type="GO" id="GO:0007165">
    <property type="term" value="P:signal transduction"/>
    <property type="evidence" value="ECO:0007669"/>
    <property type="project" value="UniProtKB-KW"/>
</dbReference>
<evidence type="ECO:0000256" key="3">
    <source>
        <dbReference type="ARBA" id="ARBA00029447"/>
    </source>
</evidence>
<keyword evidence="9" id="KW-1185">Reference proteome</keyword>
<dbReference type="Pfam" id="PF00672">
    <property type="entry name" value="HAMP"/>
    <property type="match status" value="1"/>
</dbReference>
<evidence type="ECO:0000256" key="1">
    <source>
        <dbReference type="ARBA" id="ARBA00004370"/>
    </source>
</evidence>
<evidence type="ECO:0000256" key="4">
    <source>
        <dbReference type="PROSITE-ProRule" id="PRU00284"/>
    </source>
</evidence>
<dbReference type="PANTHER" id="PTHR32089:SF112">
    <property type="entry name" value="LYSOZYME-LIKE PROTEIN-RELATED"/>
    <property type="match status" value="1"/>
</dbReference>
<dbReference type="Pfam" id="PF00015">
    <property type="entry name" value="MCPsignal"/>
    <property type="match status" value="1"/>
</dbReference>
<dbReference type="Gene3D" id="6.10.340.10">
    <property type="match status" value="1"/>
</dbReference>
<dbReference type="SMART" id="SM00304">
    <property type="entry name" value="HAMP"/>
    <property type="match status" value="1"/>
</dbReference>
<dbReference type="InterPro" id="IPR003660">
    <property type="entry name" value="HAMP_dom"/>
</dbReference>
<feature type="transmembrane region" description="Helical" evidence="5">
    <location>
        <begin position="323"/>
        <end position="343"/>
    </location>
</feature>
<comment type="caution">
    <text evidence="8">The sequence shown here is derived from an EMBL/GenBank/DDBJ whole genome shotgun (WGS) entry which is preliminary data.</text>
</comment>
<accession>A0A1E2V9N2</accession>
<dbReference type="Gene3D" id="1.10.287.950">
    <property type="entry name" value="Methyl-accepting chemotaxis protein"/>
    <property type="match status" value="1"/>
</dbReference>
<dbReference type="PROSITE" id="PS50885">
    <property type="entry name" value="HAMP"/>
    <property type="match status" value="1"/>
</dbReference>
<keyword evidence="5" id="KW-0472">Membrane</keyword>
<evidence type="ECO:0000313" key="9">
    <source>
        <dbReference type="Proteomes" id="UP000094291"/>
    </source>
</evidence>